<feature type="signal peptide" evidence="11">
    <location>
        <begin position="1"/>
        <end position="25"/>
    </location>
</feature>
<evidence type="ECO:0000256" key="8">
    <source>
        <dbReference type="PROSITE-ProRule" id="PRU01360"/>
    </source>
</evidence>
<keyword evidence="4 8" id="KW-0812">Transmembrane</keyword>
<evidence type="ECO:0000313" key="14">
    <source>
        <dbReference type="EMBL" id="CAA9493151.1"/>
    </source>
</evidence>
<keyword evidence="11" id="KW-0732">Signal</keyword>
<comment type="similarity">
    <text evidence="8 9">Belongs to the TonB-dependent receptor family.</text>
</comment>
<evidence type="ECO:0000256" key="3">
    <source>
        <dbReference type="ARBA" id="ARBA00022452"/>
    </source>
</evidence>
<dbReference type="AlphaFoldDB" id="A0A6J4S937"/>
<evidence type="ECO:0000256" key="4">
    <source>
        <dbReference type="ARBA" id="ARBA00022692"/>
    </source>
</evidence>
<keyword evidence="2 8" id="KW-0813">Transport</keyword>
<evidence type="ECO:0000256" key="1">
    <source>
        <dbReference type="ARBA" id="ARBA00004571"/>
    </source>
</evidence>
<evidence type="ECO:0000256" key="6">
    <source>
        <dbReference type="ARBA" id="ARBA00023136"/>
    </source>
</evidence>
<dbReference type="PROSITE" id="PS52016">
    <property type="entry name" value="TONB_DEPENDENT_REC_3"/>
    <property type="match status" value="1"/>
</dbReference>
<keyword evidence="5 9" id="KW-0798">TonB box</keyword>
<evidence type="ECO:0000256" key="5">
    <source>
        <dbReference type="ARBA" id="ARBA00023077"/>
    </source>
</evidence>
<comment type="subcellular location">
    <subcellularLocation>
        <location evidence="1 8">Cell outer membrane</location>
        <topology evidence="1 8">Multi-pass membrane protein</topology>
    </subcellularLocation>
</comment>
<dbReference type="GO" id="GO:0009279">
    <property type="term" value="C:cell outer membrane"/>
    <property type="evidence" value="ECO:0007669"/>
    <property type="project" value="UniProtKB-SubCell"/>
</dbReference>
<dbReference type="InterPro" id="IPR036942">
    <property type="entry name" value="Beta-barrel_TonB_sf"/>
</dbReference>
<dbReference type="PANTHER" id="PTHR40980:SF3">
    <property type="entry name" value="TONB-DEPENDENT RECEPTOR-LIKE BETA-BARREL DOMAIN-CONTAINING PROTEIN"/>
    <property type="match status" value="1"/>
</dbReference>
<dbReference type="Gene3D" id="2.40.170.20">
    <property type="entry name" value="TonB-dependent receptor, beta-barrel domain"/>
    <property type="match status" value="1"/>
</dbReference>
<dbReference type="Gene3D" id="2.170.130.10">
    <property type="entry name" value="TonB-dependent receptor, plug domain"/>
    <property type="match status" value="1"/>
</dbReference>
<protein>
    <submittedName>
        <fullName evidence="14">TonB-dependent receptor</fullName>
    </submittedName>
</protein>
<keyword evidence="3 8" id="KW-1134">Transmembrane beta strand</keyword>
<feature type="region of interest" description="Disordered" evidence="10">
    <location>
        <begin position="26"/>
        <end position="71"/>
    </location>
</feature>
<dbReference type="InterPro" id="IPR000531">
    <property type="entry name" value="Beta-barrel_TonB"/>
</dbReference>
<accession>A0A6J4S937</accession>
<dbReference type="EMBL" id="CADCVW010000038">
    <property type="protein sequence ID" value="CAA9493151.1"/>
    <property type="molecule type" value="Genomic_DNA"/>
</dbReference>
<reference evidence="14" key="1">
    <citation type="submission" date="2020-02" db="EMBL/GenBank/DDBJ databases">
        <authorList>
            <person name="Meier V. D."/>
        </authorList>
    </citation>
    <scope>NUCLEOTIDE SEQUENCE</scope>
    <source>
        <strain evidence="14">AVDCRST_MAG39</strain>
    </source>
</reference>
<keyword evidence="6 8" id="KW-0472">Membrane</keyword>
<evidence type="ECO:0000256" key="7">
    <source>
        <dbReference type="ARBA" id="ARBA00023237"/>
    </source>
</evidence>
<dbReference type="InterPro" id="IPR037066">
    <property type="entry name" value="Plug_dom_sf"/>
</dbReference>
<dbReference type="PANTHER" id="PTHR40980">
    <property type="entry name" value="PLUG DOMAIN-CONTAINING PROTEIN"/>
    <property type="match status" value="1"/>
</dbReference>
<dbReference type="Pfam" id="PF00593">
    <property type="entry name" value="TonB_dep_Rec_b-barrel"/>
    <property type="match status" value="1"/>
</dbReference>
<evidence type="ECO:0000259" key="12">
    <source>
        <dbReference type="Pfam" id="PF00593"/>
    </source>
</evidence>
<keyword evidence="14" id="KW-0675">Receptor</keyword>
<evidence type="ECO:0000256" key="2">
    <source>
        <dbReference type="ARBA" id="ARBA00022448"/>
    </source>
</evidence>
<name>A0A6J4S937_9SPHN</name>
<dbReference type="SUPFAM" id="SSF56935">
    <property type="entry name" value="Porins"/>
    <property type="match status" value="1"/>
</dbReference>
<evidence type="ECO:0000256" key="10">
    <source>
        <dbReference type="SAM" id="MobiDB-lite"/>
    </source>
</evidence>
<evidence type="ECO:0000259" key="13">
    <source>
        <dbReference type="Pfam" id="PF07715"/>
    </source>
</evidence>
<gene>
    <name evidence="14" type="ORF">AVDCRST_MAG39-905</name>
</gene>
<keyword evidence="7 8" id="KW-0998">Cell outer membrane</keyword>
<feature type="domain" description="TonB-dependent receptor-like beta-barrel" evidence="12">
    <location>
        <begin position="414"/>
        <end position="890"/>
    </location>
</feature>
<dbReference type="Pfam" id="PF07715">
    <property type="entry name" value="Plug"/>
    <property type="match status" value="1"/>
</dbReference>
<evidence type="ECO:0000256" key="9">
    <source>
        <dbReference type="RuleBase" id="RU003357"/>
    </source>
</evidence>
<feature type="domain" description="TonB-dependent receptor plug" evidence="13">
    <location>
        <begin position="91"/>
        <end position="185"/>
    </location>
</feature>
<feature type="chain" id="PRO_5026902830" evidence="11">
    <location>
        <begin position="26"/>
        <end position="930"/>
    </location>
</feature>
<dbReference type="InterPro" id="IPR039426">
    <property type="entry name" value="TonB-dep_rcpt-like"/>
</dbReference>
<dbReference type="NCBIfam" id="TIGR01782">
    <property type="entry name" value="TonB-Xanth-Caul"/>
    <property type="match status" value="1"/>
</dbReference>
<proteinExistence type="inferred from homology"/>
<dbReference type="InterPro" id="IPR012910">
    <property type="entry name" value="Plug_dom"/>
</dbReference>
<evidence type="ECO:0000256" key="11">
    <source>
        <dbReference type="SAM" id="SignalP"/>
    </source>
</evidence>
<sequence length="930" mass="102423">MRLKSLILSTTSFAMLALLAVPAQAQAQQADPPLGNDPAVQAQEAPGDPEAGAPQTDDPAQGASGVEDPAASEEIIVTGFRESLTSTRNIKRNSEQIVDTIVAEDIGKLPDLSVSDTAARIPGVQVVREGGEAARVLIRGLPDFATTYNGREIFTAETRVVALQDFPSANIAALEVFKSSTANLVEPGLAGLVNVRSRRPFDFRDGEFAGSIWGLYTNQAGKVTPNANLLFTERWDTDAGEMGLLINVSRTELQFLDSEPSNTDFIADPTINGQRVRFPDIQRLFYRSGNRVRPSVNASFQFRPSDEFEFYAEGLYQGFRNKISDRLAAVPLYGGGAYSNLVLRSGTNLLDSGTITGLADPIFTFQGGTFNKTDTFQFAVGGIYESGPLRVSADLARTTSRFRGSTESVDRIFRGQATTRVDFDLTTPQFSVTGLDYNDPANFFFDGLYEENQLSRGDDYQARLDAEYDVSETAFLRSFQLGARFSDRDARREFGNRFFGARGRNIPGTSIPVDFDVFRAGFRGTDVQSGFENFASPTYRSIRENRDQLRAFVIGLGATNYTLAPVERNTLFEAAEKTYAGYAQANFGLGEAVELIGGIRVVRTEGSIAGTVNLNGLNTPIVRENSFTDYLPNASARIRFTDDLQLRLSATRTRTRPLFAQLNPAGTLGAPQTTSGGATIRFGNIGNPFLEPLKADNYDASLEYYFSRTGFASAAIFRRDLRGFIQDATTRFTDPTFGLIEVTQPQNTRRGRIDGAEFQLSTFFDFPGVPSFLRNFGVQANYTYLDGEIEIADPLNPGSFVRDRITSSGDPDTGGVSKHTYNLVGLYEGGPLSVRVSYNQRSNYLDRRDVRDDEEGGFYREIADPAGRLDLSTNLTVNENATLFFDWTNILQDPFRVNFSSARAGATRAEYVRFLRYEESTVSLGLRFRL</sequence>
<dbReference type="InterPro" id="IPR010104">
    <property type="entry name" value="TonB_rcpt_bac"/>
</dbReference>
<organism evidence="14">
    <name type="scientific">uncultured Sphingomonadaceae bacterium</name>
    <dbReference type="NCBI Taxonomy" id="169976"/>
    <lineage>
        <taxon>Bacteria</taxon>
        <taxon>Pseudomonadati</taxon>
        <taxon>Pseudomonadota</taxon>
        <taxon>Alphaproteobacteria</taxon>
        <taxon>Sphingomonadales</taxon>
        <taxon>Sphingomonadaceae</taxon>
        <taxon>environmental samples</taxon>
    </lineage>
</organism>